<dbReference type="InterPro" id="IPR036397">
    <property type="entry name" value="RNaseH_sf"/>
</dbReference>
<dbReference type="GO" id="GO:0004523">
    <property type="term" value="F:RNA-DNA hybrid ribonuclease activity"/>
    <property type="evidence" value="ECO:0007669"/>
    <property type="project" value="InterPro"/>
</dbReference>
<dbReference type="PANTHER" id="PTHR47723">
    <property type="entry name" value="OS05G0353850 PROTEIN"/>
    <property type="match status" value="1"/>
</dbReference>
<dbReference type="GO" id="GO:0003676">
    <property type="term" value="F:nucleic acid binding"/>
    <property type="evidence" value="ECO:0007669"/>
    <property type="project" value="InterPro"/>
</dbReference>
<dbReference type="InterPro" id="IPR044730">
    <property type="entry name" value="RNase_H-like_dom_plant"/>
</dbReference>
<reference evidence="2 3" key="1">
    <citation type="journal article" date="2016" name="Sci. Rep.">
        <title>The Dendrobium catenatum Lindl. genome sequence provides insights into polysaccharide synthase, floral development and adaptive evolution.</title>
        <authorList>
            <person name="Zhang G.Q."/>
            <person name="Xu Q."/>
            <person name="Bian C."/>
            <person name="Tsai W.C."/>
            <person name="Yeh C.M."/>
            <person name="Liu K.W."/>
            <person name="Yoshida K."/>
            <person name="Zhang L.S."/>
            <person name="Chang S.B."/>
            <person name="Chen F."/>
            <person name="Shi Y."/>
            <person name="Su Y.Y."/>
            <person name="Zhang Y.Q."/>
            <person name="Chen L.J."/>
            <person name="Yin Y."/>
            <person name="Lin M."/>
            <person name="Huang H."/>
            <person name="Deng H."/>
            <person name="Wang Z.W."/>
            <person name="Zhu S.L."/>
            <person name="Zhao X."/>
            <person name="Deng C."/>
            <person name="Niu S.C."/>
            <person name="Huang J."/>
            <person name="Wang M."/>
            <person name="Liu G.H."/>
            <person name="Yang H.J."/>
            <person name="Xiao X.J."/>
            <person name="Hsiao Y.Y."/>
            <person name="Wu W.L."/>
            <person name="Chen Y.Y."/>
            <person name="Mitsuda N."/>
            <person name="Ohme-Takagi M."/>
            <person name="Luo Y.B."/>
            <person name="Van de Peer Y."/>
            <person name="Liu Z.J."/>
        </authorList>
    </citation>
    <scope>NUCLEOTIDE SEQUENCE [LARGE SCALE GENOMIC DNA]</scope>
    <source>
        <tissue evidence="2">The whole plant</tissue>
    </source>
</reference>
<dbReference type="EMBL" id="KZ501919">
    <property type="protein sequence ID" value="PKU86816.1"/>
    <property type="molecule type" value="Genomic_DNA"/>
</dbReference>
<dbReference type="Gene3D" id="3.30.420.10">
    <property type="entry name" value="Ribonuclease H-like superfamily/Ribonuclease H"/>
    <property type="match status" value="1"/>
</dbReference>
<dbReference type="Proteomes" id="UP000233837">
    <property type="component" value="Unassembled WGS sequence"/>
</dbReference>
<dbReference type="AlphaFoldDB" id="A0A2I0XFX4"/>
<dbReference type="InterPro" id="IPR053151">
    <property type="entry name" value="RNase_H-like"/>
</dbReference>
<proteinExistence type="predicted"/>
<dbReference type="Pfam" id="PF13456">
    <property type="entry name" value="RVT_3"/>
    <property type="match status" value="1"/>
</dbReference>
<evidence type="ECO:0000259" key="1">
    <source>
        <dbReference type="Pfam" id="PF13456"/>
    </source>
</evidence>
<evidence type="ECO:0000313" key="3">
    <source>
        <dbReference type="Proteomes" id="UP000233837"/>
    </source>
</evidence>
<organism evidence="2 3">
    <name type="scientific">Dendrobium catenatum</name>
    <dbReference type="NCBI Taxonomy" id="906689"/>
    <lineage>
        <taxon>Eukaryota</taxon>
        <taxon>Viridiplantae</taxon>
        <taxon>Streptophyta</taxon>
        <taxon>Embryophyta</taxon>
        <taxon>Tracheophyta</taxon>
        <taxon>Spermatophyta</taxon>
        <taxon>Magnoliopsida</taxon>
        <taxon>Liliopsida</taxon>
        <taxon>Asparagales</taxon>
        <taxon>Orchidaceae</taxon>
        <taxon>Epidendroideae</taxon>
        <taxon>Malaxideae</taxon>
        <taxon>Dendrobiinae</taxon>
        <taxon>Dendrobium</taxon>
    </lineage>
</organism>
<keyword evidence="3" id="KW-1185">Reference proteome</keyword>
<dbReference type="PANTHER" id="PTHR47723:SF19">
    <property type="entry name" value="POLYNUCLEOTIDYL TRANSFERASE, RIBONUCLEASE H-LIKE SUPERFAMILY PROTEIN"/>
    <property type="match status" value="1"/>
</dbReference>
<dbReference type="InterPro" id="IPR002156">
    <property type="entry name" value="RNaseH_domain"/>
</dbReference>
<sequence length="233" mass="26805">MEISADHNGMILNLFFNVLFFSWKARNKLTHDKVLEGAISVAANAVSYSSISKLIIKINSNQWNVNQPPMLSKNWHPPPPEWLKINVDASLDESYKAGIGGVICDSKGRFFMAFGMKYIHWDVFHLELQAIKSLKEIIKDWMFKYKGAFIEGDNANVIRRLQKARINGFKGEVDFDFLSEFNLVIFSYVERSRNKLADWCAKYASSNNFIWEELCLNKIPPSVVEILKEESTL</sequence>
<name>A0A2I0XFX4_9ASPA</name>
<gene>
    <name evidence="2" type="ORF">MA16_Dca024742</name>
</gene>
<accession>A0A2I0XFX4</accession>
<dbReference type="SUPFAM" id="SSF53098">
    <property type="entry name" value="Ribonuclease H-like"/>
    <property type="match status" value="1"/>
</dbReference>
<dbReference type="InterPro" id="IPR012337">
    <property type="entry name" value="RNaseH-like_sf"/>
</dbReference>
<evidence type="ECO:0000313" key="2">
    <source>
        <dbReference type="EMBL" id="PKU86816.1"/>
    </source>
</evidence>
<dbReference type="CDD" id="cd06222">
    <property type="entry name" value="RNase_H_like"/>
    <property type="match status" value="1"/>
</dbReference>
<protein>
    <recommendedName>
        <fullName evidence="1">RNase H type-1 domain-containing protein</fullName>
    </recommendedName>
</protein>
<reference evidence="2 3" key="2">
    <citation type="journal article" date="2017" name="Nature">
        <title>The Apostasia genome and the evolution of orchids.</title>
        <authorList>
            <person name="Zhang G.Q."/>
            <person name="Liu K.W."/>
            <person name="Li Z."/>
            <person name="Lohaus R."/>
            <person name="Hsiao Y.Y."/>
            <person name="Niu S.C."/>
            <person name="Wang J.Y."/>
            <person name="Lin Y.C."/>
            <person name="Xu Q."/>
            <person name="Chen L.J."/>
            <person name="Yoshida K."/>
            <person name="Fujiwara S."/>
            <person name="Wang Z.W."/>
            <person name="Zhang Y.Q."/>
            <person name="Mitsuda N."/>
            <person name="Wang M."/>
            <person name="Liu G.H."/>
            <person name="Pecoraro L."/>
            <person name="Huang H.X."/>
            <person name="Xiao X.J."/>
            <person name="Lin M."/>
            <person name="Wu X.Y."/>
            <person name="Wu W.L."/>
            <person name="Chen Y.Y."/>
            <person name="Chang S.B."/>
            <person name="Sakamoto S."/>
            <person name="Ohme-Takagi M."/>
            <person name="Yagi M."/>
            <person name="Zeng S.J."/>
            <person name="Shen C.Y."/>
            <person name="Yeh C.M."/>
            <person name="Luo Y.B."/>
            <person name="Tsai W.C."/>
            <person name="Van de Peer Y."/>
            <person name="Liu Z.J."/>
        </authorList>
    </citation>
    <scope>NUCLEOTIDE SEQUENCE [LARGE SCALE GENOMIC DNA]</scope>
    <source>
        <tissue evidence="2">The whole plant</tissue>
    </source>
</reference>
<feature type="domain" description="RNase H type-1" evidence="1">
    <location>
        <begin position="86"/>
        <end position="204"/>
    </location>
</feature>